<keyword evidence="12" id="KW-0012">Acyltransferase</keyword>
<comment type="subcellular location">
    <subcellularLocation>
        <location evidence="1">Membrane</location>
    </subcellularLocation>
</comment>
<name>A0A3P7ZM08_HELPZ</name>
<comment type="pathway">
    <text evidence="2">Lipid metabolism.</text>
</comment>
<dbReference type="GO" id="GO:0008654">
    <property type="term" value="P:phospholipid biosynthetic process"/>
    <property type="evidence" value="ECO:0007669"/>
    <property type="project" value="UniProtKB-KW"/>
</dbReference>
<dbReference type="GO" id="GO:0005783">
    <property type="term" value="C:endoplasmic reticulum"/>
    <property type="evidence" value="ECO:0007669"/>
    <property type="project" value="TreeGrafter"/>
</dbReference>
<comment type="pathway">
    <text evidence="13">Phospholipid metabolism.</text>
</comment>
<dbReference type="AlphaFoldDB" id="A0A3P7ZM08"/>
<feature type="transmembrane region" description="Helical" evidence="14">
    <location>
        <begin position="106"/>
        <end position="128"/>
    </location>
</feature>
<keyword evidence="7 14" id="KW-1133">Transmembrane helix</keyword>
<keyword evidence="6 14" id="KW-0812">Transmembrane</keyword>
<dbReference type="GO" id="GO:0016020">
    <property type="term" value="C:membrane"/>
    <property type="evidence" value="ECO:0007669"/>
    <property type="project" value="UniProtKB-SubCell"/>
</dbReference>
<evidence type="ECO:0000256" key="11">
    <source>
        <dbReference type="ARBA" id="ARBA00023264"/>
    </source>
</evidence>
<evidence type="ECO:0000256" key="9">
    <source>
        <dbReference type="ARBA" id="ARBA00023136"/>
    </source>
</evidence>
<comment type="similarity">
    <text evidence="3">Belongs to the 1-acyl-sn-glycerol-3-phosphate acyltransferase family.</text>
</comment>
<evidence type="ECO:0000256" key="14">
    <source>
        <dbReference type="SAM" id="Phobius"/>
    </source>
</evidence>
<evidence type="ECO:0000259" key="15">
    <source>
        <dbReference type="SMART" id="SM00563"/>
    </source>
</evidence>
<dbReference type="InterPro" id="IPR002123">
    <property type="entry name" value="Plipid/glycerol_acylTrfase"/>
</dbReference>
<evidence type="ECO:0000256" key="7">
    <source>
        <dbReference type="ARBA" id="ARBA00022989"/>
    </source>
</evidence>
<keyword evidence="5" id="KW-0808">Transferase</keyword>
<dbReference type="InterPro" id="IPR045252">
    <property type="entry name" value="LPCAT1-like"/>
</dbReference>
<dbReference type="GO" id="GO:0004366">
    <property type="term" value="F:glycerol-3-phosphate O-acyltransferase activity"/>
    <property type="evidence" value="ECO:0007669"/>
    <property type="project" value="TreeGrafter"/>
</dbReference>
<evidence type="ECO:0000256" key="12">
    <source>
        <dbReference type="ARBA" id="ARBA00023315"/>
    </source>
</evidence>
<evidence type="ECO:0000256" key="13">
    <source>
        <dbReference type="ARBA" id="ARBA00025707"/>
    </source>
</evidence>
<sequence length="440" mass="49897">MTVGVSVGIIQRETQICLDDVDRSEIDEVRVESRGWAAIRDSLDFMKAGIESIIEDDVTSRFEAEQLVSWNMLTRTSTRFYHYVNWKLSLVWVMGFMFRYCLMLPFRVVLVSIGLFLLVVSTAAIGVIPEGDLRSKLNCMCMIMCCRILSRGLTAVVKFHDVHNRARNGGICVANHTSPIDVMLLSIDNVYALVGQRHSGLLGLIQHALSRASSHIWFERSETRDRRQVTMILRDHCGDTRKLPILIFPEGTCINNTSVMMFKKGSFEVGAPIYPIAMKYDSRFGDPFWNSSAQSWCEYVIRMMTSWAIICNIYYLPPMEKLPNEDAMAFASRVKKAIAARGGFVDLEWDGALKRSRVPSLLVAKQQSKYANRLSRYTSTSNTLDSELDGYIGGFFQHLLSSQSVRKIYSQVTVGVISITIHTIPFLEFPSWPNDLHNLP</sequence>
<keyword evidence="4" id="KW-0444">Lipid biosynthesis</keyword>
<accession>A0A3P7ZM08</accession>
<evidence type="ECO:0000256" key="5">
    <source>
        <dbReference type="ARBA" id="ARBA00022679"/>
    </source>
</evidence>
<evidence type="ECO:0000256" key="4">
    <source>
        <dbReference type="ARBA" id="ARBA00022516"/>
    </source>
</evidence>
<keyword evidence="10" id="KW-0594">Phospholipid biosynthesis</keyword>
<feature type="domain" description="Phospholipid/glycerol acyltransferase" evidence="15">
    <location>
        <begin position="170"/>
        <end position="281"/>
    </location>
</feature>
<proteinExistence type="inferred from homology"/>
<evidence type="ECO:0000313" key="16">
    <source>
        <dbReference type="EMBL" id="VDP01452.1"/>
    </source>
</evidence>
<dbReference type="Pfam" id="PF01553">
    <property type="entry name" value="Acyltransferase"/>
    <property type="match status" value="1"/>
</dbReference>
<dbReference type="SMART" id="SM00563">
    <property type="entry name" value="PlsC"/>
    <property type="match status" value="1"/>
</dbReference>
<protein>
    <recommendedName>
        <fullName evidence="15">Phospholipid/glycerol acyltransferase domain-containing protein</fullName>
    </recommendedName>
</protein>
<dbReference type="EMBL" id="UZAH01028641">
    <property type="protein sequence ID" value="VDP01452.1"/>
    <property type="molecule type" value="Genomic_DNA"/>
</dbReference>
<keyword evidence="11" id="KW-1208">Phospholipid metabolism</keyword>
<evidence type="ECO:0000256" key="6">
    <source>
        <dbReference type="ARBA" id="ARBA00022692"/>
    </source>
</evidence>
<dbReference type="OrthoDB" id="10051137at2759"/>
<reference evidence="16" key="1">
    <citation type="submission" date="2018-11" db="EMBL/GenBank/DDBJ databases">
        <authorList>
            <consortium name="Pathogen Informatics"/>
        </authorList>
    </citation>
    <scope>NUCLEOTIDE SEQUENCE [LARGE SCALE GENOMIC DNA]</scope>
</reference>
<dbReference type="SUPFAM" id="SSF69593">
    <property type="entry name" value="Glycerol-3-phosphate (1)-acyltransferase"/>
    <property type="match status" value="1"/>
</dbReference>
<evidence type="ECO:0000256" key="2">
    <source>
        <dbReference type="ARBA" id="ARBA00005189"/>
    </source>
</evidence>
<evidence type="ECO:0000256" key="1">
    <source>
        <dbReference type="ARBA" id="ARBA00004370"/>
    </source>
</evidence>
<dbReference type="GO" id="GO:0019432">
    <property type="term" value="P:triglyceride biosynthetic process"/>
    <property type="evidence" value="ECO:0007669"/>
    <property type="project" value="TreeGrafter"/>
</dbReference>
<gene>
    <name evidence="16" type="ORF">HPBE_LOCUS14987</name>
</gene>
<dbReference type="CDD" id="cd07991">
    <property type="entry name" value="LPLAT_LPCAT1-like"/>
    <property type="match status" value="1"/>
</dbReference>
<organism evidence="16">
    <name type="scientific">Heligmosomoides polygyrus</name>
    <name type="common">Parasitic roundworm</name>
    <dbReference type="NCBI Taxonomy" id="6339"/>
    <lineage>
        <taxon>Eukaryota</taxon>
        <taxon>Metazoa</taxon>
        <taxon>Ecdysozoa</taxon>
        <taxon>Nematoda</taxon>
        <taxon>Chromadorea</taxon>
        <taxon>Rhabditida</taxon>
        <taxon>Rhabditina</taxon>
        <taxon>Rhabditomorpha</taxon>
        <taxon>Strongyloidea</taxon>
        <taxon>Heligmosomidae</taxon>
        <taxon>Heligmosomoides</taxon>
    </lineage>
</organism>
<evidence type="ECO:0000256" key="8">
    <source>
        <dbReference type="ARBA" id="ARBA00023098"/>
    </source>
</evidence>
<keyword evidence="8" id="KW-0443">Lipid metabolism</keyword>
<dbReference type="PANTHER" id="PTHR23063:SF2">
    <property type="entry name" value="GLYCEROL-3-PHOSPHATE ACYLTRANSFERASE 4, ISOFORM D-RELATED"/>
    <property type="match status" value="1"/>
</dbReference>
<evidence type="ECO:0000256" key="3">
    <source>
        <dbReference type="ARBA" id="ARBA00008655"/>
    </source>
</evidence>
<keyword evidence="9 14" id="KW-0472">Membrane</keyword>
<evidence type="ECO:0000256" key="10">
    <source>
        <dbReference type="ARBA" id="ARBA00023209"/>
    </source>
</evidence>
<dbReference type="PANTHER" id="PTHR23063">
    <property type="entry name" value="PHOSPHOLIPID ACYLTRANSFERASE"/>
    <property type="match status" value="1"/>
</dbReference>